<dbReference type="EMBL" id="NKJJ02000009">
    <property type="protein sequence ID" value="TPR03092.1"/>
    <property type="molecule type" value="Genomic_DNA"/>
</dbReference>
<evidence type="ECO:0000256" key="1">
    <source>
        <dbReference type="ARBA" id="ARBA00023157"/>
    </source>
</evidence>
<proteinExistence type="inferred from homology"/>
<dbReference type="InterPro" id="IPR001338">
    <property type="entry name" value="Class_I_Hydrophobin"/>
</dbReference>
<keyword evidence="2" id="KW-0964">Secreted</keyword>
<organism evidence="3 4">
    <name type="scientific">Aspergillus niger</name>
    <dbReference type="NCBI Taxonomy" id="5061"/>
    <lineage>
        <taxon>Eukaryota</taxon>
        <taxon>Fungi</taxon>
        <taxon>Dikarya</taxon>
        <taxon>Ascomycota</taxon>
        <taxon>Pezizomycotina</taxon>
        <taxon>Eurotiomycetes</taxon>
        <taxon>Eurotiomycetidae</taxon>
        <taxon>Eurotiales</taxon>
        <taxon>Aspergillaceae</taxon>
        <taxon>Aspergillus</taxon>
        <taxon>Aspergillus subgen. Circumdati</taxon>
    </lineage>
</organism>
<keyword evidence="2" id="KW-0134">Cell wall</keyword>
<dbReference type="Pfam" id="PF01185">
    <property type="entry name" value="Hydrophobin"/>
    <property type="match status" value="1"/>
</dbReference>
<dbReference type="AlphaFoldDB" id="A0A505I0B0"/>
<dbReference type="CDD" id="cd23507">
    <property type="entry name" value="hydrophobin_I"/>
    <property type="match status" value="1"/>
</dbReference>
<dbReference type="VEuPathDB" id="FungiDB:M747DRAFT_335489"/>
<evidence type="ECO:0000313" key="4">
    <source>
        <dbReference type="Proteomes" id="UP000197666"/>
    </source>
</evidence>
<dbReference type="GO" id="GO:0005199">
    <property type="term" value="F:structural constituent of cell wall"/>
    <property type="evidence" value="ECO:0007669"/>
    <property type="project" value="InterPro"/>
</dbReference>
<dbReference type="VEuPathDB" id="FungiDB:ASPNIDRAFT2_1134034"/>
<gene>
    <name evidence="3" type="ORF">CAN33_0013215</name>
</gene>
<dbReference type="VEuPathDB" id="FungiDB:An15g03800"/>
<sequence>MGSCLSLSMNDPRFAGRETPTAFTRGTLATNRTLNLGTVTEAQCIPPILCCGSLTTPLDPLVDPILLDLGIDASNIVGSIGLLCKDYDDSCTSAPQCCTEINLLNGLVALGCSSLEQ</sequence>
<name>A0A505I0B0_ASPNG</name>
<accession>A0A505I0B0</accession>
<reference evidence="4" key="1">
    <citation type="submission" date="2018-10" db="EMBL/GenBank/DDBJ databases">
        <title>FDA dAtabase for Regulatory Grade micrObial Sequences (FDA-ARGOS): Supporting development and validation of Infectious Disease Dx tests.</title>
        <authorList>
            <person name="Kerrigan L."/>
            <person name="Tallon L."/>
            <person name="Sadzewicz L."/>
            <person name="Sengamalay N."/>
            <person name="Ott S."/>
            <person name="Godinez A."/>
            <person name="Nagaraj S."/>
            <person name="Vavikolanu K."/>
            <person name="Nadendla S."/>
            <person name="George J."/>
            <person name="Sichtig H."/>
        </authorList>
    </citation>
    <scope>NUCLEOTIDE SEQUENCE [LARGE SCALE GENOMIC DNA]</scope>
    <source>
        <strain evidence="4">FDAARGOS_311</strain>
    </source>
</reference>
<dbReference type="Proteomes" id="UP000197666">
    <property type="component" value="Unassembled WGS sequence"/>
</dbReference>
<keyword evidence="1 2" id="KW-1015">Disulfide bond</keyword>
<protein>
    <recommendedName>
        <fullName evidence="2">Hydrophobin</fullName>
    </recommendedName>
</protein>
<dbReference type="GO" id="GO:0009277">
    <property type="term" value="C:fungal-type cell wall"/>
    <property type="evidence" value="ECO:0007669"/>
    <property type="project" value="InterPro"/>
</dbReference>
<comment type="caution">
    <text evidence="3">The sequence shown here is derived from an EMBL/GenBank/DDBJ whole genome shotgun (WGS) entry which is preliminary data.</text>
</comment>
<comment type="similarity">
    <text evidence="2">Belongs to the fungal hydrophobin family.</text>
</comment>
<evidence type="ECO:0000313" key="3">
    <source>
        <dbReference type="EMBL" id="TPR03092.1"/>
    </source>
</evidence>
<comment type="subcellular location">
    <subcellularLocation>
        <location evidence="2">Secreted</location>
        <location evidence="2">Cell wall</location>
    </subcellularLocation>
</comment>
<dbReference type="VEuPathDB" id="FungiDB:ATCC64974_29880"/>
<evidence type="ECO:0000256" key="2">
    <source>
        <dbReference type="RuleBase" id="RU365009"/>
    </source>
</evidence>
<keyword evidence="2" id="KW-0732">Signal</keyword>